<protein>
    <submittedName>
        <fullName evidence="1">Uncharacterized protein</fullName>
    </submittedName>
</protein>
<dbReference type="Proteomes" id="UP000886595">
    <property type="component" value="Unassembled WGS sequence"/>
</dbReference>
<dbReference type="EMBL" id="JAAMPC010000009">
    <property type="protein sequence ID" value="KAG2294314.1"/>
    <property type="molecule type" value="Genomic_DNA"/>
</dbReference>
<dbReference type="AlphaFoldDB" id="A0A8X7UXE8"/>
<gene>
    <name evidence="1" type="ORF">Bca52824_040983</name>
</gene>
<evidence type="ECO:0000313" key="1">
    <source>
        <dbReference type="EMBL" id="KAG2294314.1"/>
    </source>
</evidence>
<comment type="caution">
    <text evidence="1">The sequence shown here is derived from an EMBL/GenBank/DDBJ whole genome shotgun (WGS) entry which is preliminary data.</text>
</comment>
<reference evidence="1 2" key="1">
    <citation type="submission" date="2020-02" db="EMBL/GenBank/DDBJ databases">
        <authorList>
            <person name="Ma Q."/>
            <person name="Huang Y."/>
            <person name="Song X."/>
            <person name="Pei D."/>
        </authorList>
    </citation>
    <scope>NUCLEOTIDE SEQUENCE [LARGE SCALE GENOMIC DNA]</scope>
    <source>
        <strain evidence="1">Sxm20200214</strain>
        <tissue evidence="1">Leaf</tissue>
    </source>
</reference>
<name>A0A8X7UXE8_BRACI</name>
<accession>A0A8X7UXE8</accession>
<proteinExistence type="predicted"/>
<keyword evidence="2" id="KW-1185">Reference proteome</keyword>
<evidence type="ECO:0000313" key="2">
    <source>
        <dbReference type="Proteomes" id="UP000886595"/>
    </source>
</evidence>
<dbReference type="OrthoDB" id="1739503at2759"/>
<sequence>MNCGDEAGASSGHLDWRFSQVALVKKSKKLWDINLDSGPVSTFQIHEHLKTKGSFLLLSDDPSQDPNPGSSLAMATVIETEVNHGFSKERYGMGADISHDNKIGMIWFRYGISAKRARRDLRRDIRVQNEIIEEMRSHGLIGSHGFIVRLWILPSGLLLLKQALCLVSSNQSQRVELDMAKIRKGVLRLAQISARIETRIVDELYLDLASIHPAVSGSANFMLVVHLDNRNISGNGGYLDMVFGLGWTRRSHLLSIEELLGKYHFGADYYLSISILKAIKRNVFLKKKKNYWVSSNVGTLVVGSDVNTYIEEWYFINMLELSALLGKWSH</sequence>
<organism evidence="1 2">
    <name type="scientific">Brassica carinata</name>
    <name type="common">Ethiopian mustard</name>
    <name type="synonym">Abyssinian cabbage</name>
    <dbReference type="NCBI Taxonomy" id="52824"/>
    <lineage>
        <taxon>Eukaryota</taxon>
        <taxon>Viridiplantae</taxon>
        <taxon>Streptophyta</taxon>
        <taxon>Embryophyta</taxon>
        <taxon>Tracheophyta</taxon>
        <taxon>Spermatophyta</taxon>
        <taxon>Magnoliopsida</taxon>
        <taxon>eudicotyledons</taxon>
        <taxon>Gunneridae</taxon>
        <taxon>Pentapetalae</taxon>
        <taxon>rosids</taxon>
        <taxon>malvids</taxon>
        <taxon>Brassicales</taxon>
        <taxon>Brassicaceae</taxon>
        <taxon>Brassiceae</taxon>
        <taxon>Brassica</taxon>
    </lineage>
</organism>